<organism evidence="1 2">
    <name type="scientific">Nephila pilipes</name>
    <name type="common">Giant wood spider</name>
    <name type="synonym">Nephila maculata</name>
    <dbReference type="NCBI Taxonomy" id="299642"/>
    <lineage>
        <taxon>Eukaryota</taxon>
        <taxon>Metazoa</taxon>
        <taxon>Ecdysozoa</taxon>
        <taxon>Arthropoda</taxon>
        <taxon>Chelicerata</taxon>
        <taxon>Arachnida</taxon>
        <taxon>Araneae</taxon>
        <taxon>Araneomorphae</taxon>
        <taxon>Entelegynae</taxon>
        <taxon>Araneoidea</taxon>
        <taxon>Nephilidae</taxon>
        <taxon>Nephila</taxon>
    </lineage>
</organism>
<gene>
    <name evidence="1" type="ORF">NPIL_348091</name>
</gene>
<name>A0A8X6M986_NEPPI</name>
<dbReference type="Proteomes" id="UP000887013">
    <property type="component" value="Unassembled WGS sequence"/>
</dbReference>
<sequence length="71" mass="8042">MRNFLKEIFTQPWVGREGWFDSPLTGSSAFNSSQRLDENSLRQVRRSIAQFEVGGGSIKNSREKVHGGMLL</sequence>
<proteinExistence type="predicted"/>
<keyword evidence="2" id="KW-1185">Reference proteome</keyword>
<protein>
    <submittedName>
        <fullName evidence="1">Uncharacterized protein</fullName>
    </submittedName>
</protein>
<dbReference type="AlphaFoldDB" id="A0A8X6M986"/>
<dbReference type="EMBL" id="BMAW01087866">
    <property type="protein sequence ID" value="GFS31980.1"/>
    <property type="molecule type" value="Genomic_DNA"/>
</dbReference>
<comment type="caution">
    <text evidence="1">The sequence shown here is derived from an EMBL/GenBank/DDBJ whole genome shotgun (WGS) entry which is preliminary data.</text>
</comment>
<evidence type="ECO:0000313" key="2">
    <source>
        <dbReference type="Proteomes" id="UP000887013"/>
    </source>
</evidence>
<accession>A0A8X6M986</accession>
<evidence type="ECO:0000313" key="1">
    <source>
        <dbReference type="EMBL" id="GFS31980.1"/>
    </source>
</evidence>
<reference evidence="1" key="1">
    <citation type="submission" date="2020-08" db="EMBL/GenBank/DDBJ databases">
        <title>Multicomponent nature underlies the extraordinary mechanical properties of spider dragline silk.</title>
        <authorList>
            <person name="Kono N."/>
            <person name="Nakamura H."/>
            <person name="Mori M."/>
            <person name="Yoshida Y."/>
            <person name="Ohtoshi R."/>
            <person name="Malay A.D."/>
            <person name="Moran D.A.P."/>
            <person name="Tomita M."/>
            <person name="Numata K."/>
            <person name="Arakawa K."/>
        </authorList>
    </citation>
    <scope>NUCLEOTIDE SEQUENCE</scope>
</reference>